<sequence length="292" mass="32862">MSYSKHNREGFSGTQIDNPSQAHWGSIINSIPGLQLYATDTGPNVAVHALRVPNTPEIYESLSRAFSSQDKRYRKAPKTVARRTSELLSAAFHVMDKIEKNKETEGFVKPRDIWPAALDYLHQHRQWEFFHKCPYEIELALNHLCAARKLYLEQNPASKATRQGVFARLLQLLDHWRDHLRSVAEASDHDADRSSSSDSPFCPKADVVAREEGKSADEPIAIRDDTPLTRGVKPVDHLSHRVHGLSLRPKLRPAQAPVENSGLQTPATNRREAHGAVLKYINLLHQILGVAQ</sequence>
<gene>
    <name evidence="2" type="ORF">CTRI78_v000054</name>
</gene>
<reference evidence="2 3" key="1">
    <citation type="submission" date="2018-12" db="EMBL/GenBank/DDBJ databases">
        <title>Genome sequence and assembly of Colletotrichum trifolii.</title>
        <authorList>
            <person name="Gan P."/>
            <person name="Shirasu K."/>
        </authorList>
    </citation>
    <scope>NUCLEOTIDE SEQUENCE [LARGE SCALE GENOMIC DNA]</scope>
    <source>
        <strain evidence="2 3">543-2</strain>
    </source>
</reference>
<evidence type="ECO:0000313" key="2">
    <source>
        <dbReference type="EMBL" id="TDZ75031.1"/>
    </source>
</evidence>
<evidence type="ECO:0000256" key="1">
    <source>
        <dbReference type="SAM" id="MobiDB-lite"/>
    </source>
</evidence>
<comment type="caution">
    <text evidence="2">The sequence shown here is derived from an EMBL/GenBank/DDBJ whole genome shotgun (WGS) entry which is preliminary data.</text>
</comment>
<feature type="region of interest" description="Disordered" evidence="1">
    <location>
        <begin position="211"/>
        <end position="232"/>
    </location>
</feature>
<proteinExistence type="predicted"/>
<dbReference type="EMBL" id="RYZW01000001">
    <property type="protein sequence ID" value="TDZ75031.1"/>
    <property type="molecule type" value="Genomic_DNA"/>
</dbReference>
<protein>
    <submittedName>
        <fullName evidence="2">Uncharacterized protein</fullName>
    </submittedName>
</protein>
<name>A0A4R8RWD1_COLTR</name>
<dbReference type="Proteomes" id="UP000295703">
    <property type="component" value="Unassembled WGS sequence"/>
</dbReference>
<organism evidence="2 3">
    <name type="scientific">Colletotrichum trifolii</name>
    <dbReference type="NCBI Taxonomy" id="5466"/>
    <lineage>
        <taxon>Eukaryota</taxon>
        <taxon>Fungi</taxon>
        <taxon>Dikarya</taxon>
        <taxon>Ascomycota</taxon>
        <taxon>Pezizomycotina</taxon>
        <taxon>Sordariomycetes</taxon>
        <taxon>Hypocreomycetidae</taxon>
        <taxon>Glomerellales</taxon>
        <taxon>Glomerellaceae</taxon>
        <taxon>Colletotrichum</taxon>
        <taxon>Colletotrichum orbiculare species complex</taxon>
    </lineage>
</organism>
<accession>A0A4R8RWD1</accession>
<dbReference type="AlphaFoldDB" id="A0A4R8RWD1"/>
<evidence type="ECO:0000313" key="3">
    <source>
        <dbReference type="Proteomes" id="UP000295703"/>
    </source>
</evidence>
<keyword evidence="3" id="KW-1185">Reference proteome</keyword>